<proteinExistence type="predicted"/>
<feature type="non-terminal residue" evidence="1">
    <location>
        <position position="1"/>
    </location>
</feature>
<name>A0AA40ML23_STAAU</name>
<protein>
    <submittedName>
        <fullName evidence="1">Uncharacterized protein</fullName>
    </submittedName>
</protein>
<accession>A0AA40ML23</accession>
<dbReference type="AntiFam" id="ANF00164">
    <property type="entry name" value="Shadow ORF (opposite btuB)"/>
</dbReference>
<evidence type="ECO:0000313" key="1">
    <source>
        <dbReference type="EMBL" id="KIU01501.1"/>
    </source>
</evidence>
<reference evidence="1 2" key="1">
    <citation type="submission" date="2015-01" db="EMBL/GenBank/DDBJ databases">
        <title>Characterization of Swiss Staphylococcus aureus strains involved in food poisoning.</title>
        <authorList>
            <person name="Crovadore J."/>
            <person name="Chablais R."/>
            <person name="Tonacini J."/>
            <person name="Schnyder B."/>
            <person name="Lefort F."/>
        </authorList>
    </citation>
    <scope>NUCLEOTIDE SEQUENCE [LARGE SCALE GENOMIC DNA]</scope>
    <source>
        <strain evidence="1 2">SA-120</strain>
    </source>
</reference>
<dbReference type="Proteomes" id="UP000032274">
    <property type="component" value="Unassembled WGS sequence"/>
</dbReference>
<evidence type="ECO:0000313" key="2">
    <source>
        <dbReference type="Proteomes" id="UP000032274"/>
    </source>
</evidence>
<organism evidence="1 2">
    <name type="scientific">Staphylococcus aureus</name>
    <dbReference type="NCBI Taxonomy" id="1280"/>
    <lineage>
        <taxon>Bacteria</taxon>
        <taxon>Bacillati</taxon>
        <taxon>Bacillota</taxon>
        <taxon>Bacilli</taxon>
        <taxon>Bacillales</taxon>
        <taxon>Staphylococcaceae</taxon>
        <taxon>Staphylococcus</taxon>
    </lineage>
</organism>
<dbReference type="AlphaFoldDB" id="A0AA40ML23"/>
<gene>
    <name evidence="1" type="ORF">QU38_01295</name>
</gene>
<comment type="caution">
    <text evidence="1">The sequence shown here is derived from an EMBL/GenBank/DDBJ whole genome shotgun (WGS) entry which is preliminary data.</text>
</comment>
<sequence length="142" mass="14754">AGAERAIGIAAEIDRVGEAVAGGVADPAQIIGVERIITVARHDLVVLLIFAADVEVEALLGEAAIADRRVDALLGAIATIGDAGRRIQVNAGDFLLHDHVDHARDRVGAVGRRCAVLQDFDAVHDGIGDRVEIDEVAVTVIG</sequence>
<feature type="non-terminal residue" evidence="1">
    <location>
        <position position="142"/>
    </location>
</feature>
<dbReference type="EMBL" id="JXIG01000284">
    <property type="protein sequence ID" value="KIU01501.1"/>
    <property type="molecule type" value="Genomic_DNA"/>
</dbReference>